<dbReference type="InterPro" id="IPR027450">
    <property type="entry name" value="AlkB-like"/>
</dbReference>
<keyword evidence="2" id="KW-0479">Metal-binding</keyword>
<gene>
    <name evidence="7" type="primary">alkB</name>
    <name evidence="7" type="ORF">RYS15_00805</name>
</gene>
<evidence type="ECO:0000313" key="8">
    <source>
        <dbReference type="Proteomes" id="UP001269819"/>
    </source>
</evidence>
<sequence>MQHDLFAAPASGPERLPLADGAVVLPAYACGVADQLLAAIDSVVAQAPLRRMVTPGGQTMSAQMSNCGALGWVTDRAGYRYQATDPVSGRPWPAMPVAIARLATQAAALAGFADFFPDACLINRYQPGARMGLHQDRDEQDLSQPIVSVSLGLPMVFQFGGLKRSERPRRVPLNHGDVVVWGGPSRLRYHGVLTLKPGTHPATGDCRYNLTLRRAGR</sequence>
<dbReference type="GO" id="GO:0035516">
    <property type="term" value="F:broad specificity oxidative DNA demethylase activity"/>
    <property type="evidence" value="ECO:0007669"/>
    <property type="project" value="UniProtKB-EC"/>
</dbReference>
<dbReference type="PROSITE" id="PS51471">
    <property type="entry name" value="FE2OG_OXY"/>
    <property type="match status" value="1"/>
</dbReference>
<accession>A0ABU3VTW3</accession>
<dbReference type="EMBL" id="JAWIIJ010000001">
    <property type="protein sequence ID" value="MDV2077196.1"/>
    <property type="molecule type" value="Genomic_DNA"/>
</dbReference>
<dbReference type="InterPro" id="IPR004574">
    <property type="entry name" value="Alkb"/>
</dbReference>
<dbReference type="NCBIfam" id="NF011930">
    <property type="entry name" value="PRK15401.1"/>
    <property type="match status" value="1"/>
</dbReference>
<keyword evidence="8" id="KW-1185">Reference proteome</keyword>
<protein>
    <submittedName>
        <fullName evidence="7">DNA oxidative demethylase AlkB</fullName>
        <ecNumber evidence="7">1.14.11.33</ecNumber>
    </submittedName>
</protein>
<dbReference type="Pfam" id="PF13532">
    <property type="entry name" value="2OG-FeII_Oxy_2"/>
    <property type="match status" value="1"/>
</dbReference>
<evidence type="ECO:0000259" key="6">
    <source>
        <dbReference type="PROSITE" id="PS51471"/>
    </source>
</evidence>
<comment type="caution">
    <text evidence="7">The sequence shown here is derived from an EMBL/GenBank/DDBJ whole genome shotgun (WGS) entry which is preliminary data.</text>
</comment>
<name>A0ABU3VTW3_9GAMM</name>
<evidence type="ECO:0000256" key="3">
    <source>
        <dbReference type="ARBA" id="ARBA00022964"/>
    </source>
</evidence>
<evidence type="ECO:0000256" key="4">
    <source>
        <dbReference type="ARBA" id="ARBA00023002"/>
    </source>
</evidence>
<dbReference type="PANTHER" id="PTHR16557">
    <property type="entry name" value="ALKYLATED DNA REPAIR PROTEIN ALKB-RELATED"/>
    <property type="match status" value="1"/>
</dbReference>
<dbReference type="PANTHER" id="PTHR16557:SF2">
    <property type="entry name" value="NUCLEIC ACID DIOXYGENASE ALKBH1"/>
    <property type="match status" value="1"/>
</dbReference>
<proteinExistence type="predicted"/>
<keyword evidence="4 7" id="KW-0560">Oxidoreductase</keyword>
<reference evidence="7 8" key="1">
    <citation type="submission" date="2023-10" db="EMBL/GenBank/DDBJ databases">
        <title>Characteristics and mechanism of a salt-tolerant marine origin heterotrophic nitrifying- aerobic denitrifying bacteria Marinobacter xestospongiae HN1.</title>
        <authorList>
            <person name="Qi R."/>
        </authorList>
    </citation>
    <scope>NUCLEOTIDE SEQUENCE [LARGE SCALE GENOMIC DNA]</scope>
    <source>
        <strain evidence="7 8">HN1</strain>
    </source>
</reference>
<dbReference type="InterPro" id="IPR037151">
    <property type="entry name" value="AlkB-like_sf"/>
</dbReference>
<dbReference type="Gene3D" id="2.60.120.590">
    <property type="entry name" value="Alpha-ketoglutarate-dependent dioxygenase AlkB-like"/>
    <property type="match status" value="1"/>
</dbReference>
<comment type="cofactor">
    <cofactor evidence="1">
        <name>Fe(2+)</name>
        <dbReference type="ChEBI" id="CHEBI:29033"/>
    </cofactor>
</comment>
<evidence type="ECO:0000256" key="1">
    <source>
        <dbReference type="ARBA" id="ARBA00001954"/>
    </source>
</evidence>
<keyword evidence="5" id="KW-0408">Iron</keyword>
<dbReference type="InterPro" id="IPR005123">
    <property type="entry name" value="Oxoglu/Fe-dep_dioxygenase_dom"/>
</dbReference>
<dbReference type="EC" id="1.14.11.33" evidence="7"/>
<keyword evidence="3" id="KW-0223">Dioxygenase</keyword>
<organism evidence="7 8">
    <name type="scientific">Marinobacter xestospongiae</name>
    <dbReference type="NCBI Taxonomy" id="994319"/>
    <lineage>
        <taxon>Bacteria</taxon>
        <taxon>Pseudomonadati</taxon>
        <taxon>Pseudomonadota</taxon>
        <taxon>Gammaproteobacteria</taxon>
        <taxon>Pseudomonadales</taxon>
        <taxon>Marinobacteraceae</taxon>
        <taxon>Marinobacter</taxon>
    </lineage>
</organism>
<evidence type="ECO:0000313" key="7">
    <source>
        <dbReference type="EMBL" id="MDV2077196.1"/>
    </source>
</evidence>
<evidence type="ECO:0000256" key="5">
    <source>
        <dbReference type="ARBA" id="ARBA00023004"/>
    </source>
</evidence>
<evidence type="ECO:0000256" key="2">
    <source>
        <dbReference type="ARBA" id="ARBA00022723"/>
    </source>
</evidence>
<dbReference type="SUPFAM" id="SSF51197">
    <property type="entry name" value="Clavaminate synthase-like"/>
    <property type="match status" value="1"/>
</dbReference>
<dbReference type="RefSeq" id="WP_316972193.1">
    <property type="nucleotide sequence ID" value="NZ_JAWIIJ010000001.1"/>
</dbReference>
<dbReference type="Proteomes" id="UP001269819">
    <property type="component" value="Unassembled WGS sequence"/>
</dbReference>
<feature type="domain" description="Fe2OG dioxygenase" evidence="6">
    <location>
        <begin position="116"/>
        <end position="216"/>
    </location>
</feature>